<dbReference type="Pfam" id="PF07024">
    <property type="entry name" value="ImpE"/>
    <property type="match status" value="1"/>
</dbReference>
<dbReference type="SUPFAM" id="SSF144059">
    <property type="entry name" value="ImpE-like"/>
    <property type="match status" value="1"/>
</dbReference>
<reference evidence="1" key="1">
    <citation type="submission" date="2024-05" db="EMBL/GenBank/DDBJ databases">
        <authorList>
            <person name="Yang L."/>
            <person name="Pan L."/>
        </authorList>
    </citation>
    <scope>NUCLEOTIDE SEQUENCE</scope>
    <source>
        <strain evidence="1">FCG-7</strain>
    </source>
</reference>
<accession>A0AAU7F8T3</accession>
<name>A0AAU7F8T3_9NEIS</name>
<dbReference type="AlphaFoldDB" id="A0AAU7F8T3"/>
<dbReference type="Gene3D" id="1.25.40.10">
    <property type="entry name" value="Tetratricopeptide repeat domain"/>
    <property type="match status" value="1"/>
</dbReference>
<dbReference type="KEGG" id="cmav:ABHF33_01210"/>
<dbReference type="RefSeq" id="WP_348945258.1">
    <property type="nucleotide sequence ID" value="NZ_CP157355.1"/>
</dbReference>
<sequence>MTTILSPQTLAEQLTEIQDRVRNAPSDPQHRIALTQLLCANGQWERAHLQIEHLQKADQAYARFTQTYGGAIRGEQLRLQVFTGLAAPHYLPNTPDWLLDLAIALQLEQQQNTAAAQEQRQRACHEAPAISGEIDGQPFTWLADADPRMGPAFEAIIDGDYHWLAPEMLTQIRFFPPQTLFDLIWRQAIITTHAGEELAALIPARYPGSESADDQHALCRATRWIEQPHDSWHGQGQRILASDGEDFNLLSIVSLSFDANSKAADQ</sequence>
<dbReference type="InterPro" id="IPR009211">
    <property type="entry name" value="TagJ"/>
</dbReference>
<dbReference type="InterPro" id="IPR011990">
    <property type="entry name" value="TPR-like_helical_dom_sf"/>
</dbReference>
<dbReference type="PIRSF" id="PIRSF029288">
    <property type="entry name" value="SciE_ImpE"/>
    <property type="match status" value="1"/>
</dbReference>
<protein>
    <submittedName>
        <fullName evidence="1">Type VI secretion system accessory protein TagJ</fullName>
    </submittedName>
</protein>
<gene>
    <name evidence="1" type="ORF">ABHF33_01210</name>
</gene>
<dbReference type="EMBL" id="CP157355">
    <property type="protein sequence ID" value="XBM00932.1"/>
    <property type="molecule type" value="Genomic_DNA"/>
</dbReference>
<organism evidence="1">
    <name type="scientific">Chitinibacter mangrovi</name>
    <dbReference type="NCBI Taxonomy" id="3153927"/>
    <lineage>
        <taxon>Bacteria</taxon>
        <taxon>Pseudomonadati</taxon>
        <taxon>Pseudomonadota</taxon>
        <taxon>Betaproteobacteria</taxon>
        <taxon>Neisseriales</taxon>
        <taxon>Chitinibacteraceae</taxon>
        <taxon>Chitinibacter</taxon>
    </lineage>
</organism>
<evidence type="ECO:0000313" key="1">
    <source>
        <dbReference type="EMBL" id="XBM00932.1"/>
    </source>
</evidence>
<proteinExistence type="predicted"/>